<dbReference type="GO" id="GO:0015074">
    <property type="term" value="P:DNA integration"/>
    <property type="evidence" value="ECO:0007669"/>
    <property type="project" value="InterPro"/>
</dbReference>
<keyword evidence="3" id="KW-1185">Reference proteome</keyword>
<dbReference type="Gene3D" id="4.10.60.10">
    <property type="entry name" value="Zinc finger, CCHC-type"/>
    <property type="match status" value="1"/>
</dbReference>
<feature type="region of interest" description="Disordered" evidence="1">
    <location>
        <begin position="685"/>
        <end position="737"/>
    </location>
</feature>
<dbReference type="InterPro" id="IPR039537">
    <property type="entry name" value="Retrotran_Ty1/copia-like"/>
</dbReference>
<feature type="compositionally biased region" description="Polar residues" evidence="1">
    <location>
        <begin position="199"/>
        <end position="224"/>
    </location>
</feature>
<feature type="region of interest" description="Disordered" evidence="1">
    <location>
        <begin position="198"/>
        <end position="224"/>
    </location>
</feature>
<dbReference type="SUPFAM" id="SSF57756">
    <property type="entry name" value="Retrovirus zinc finger-like domains"/>
    <property type="match status" value="1"/>
</dbReference>
<name>A0A6S7K109_PARCT</name>
<dbReference type="PANTHER" id="PTHR42648:SF28">
    <property type="entry name" value="TRANSPOSON-ENCODED PROTEIN WITH RIBONUCLEASE H-LIKE AND RETROVIRUS ZINC FINGER-LIKE DOMAINS"/>
    <property type="match status" value="1"/>
</dbReference>
<protein>
    <submittedName>
        <fullName evidence="2">Retrovirus-related Pol poly from transposon TNT 1-94</fullName>
    </submittedName>
</protein>
<organism evidence="2 3">
    <name type="scientific">Paramuricea clavata</name>
    <name type="common">Red gorgonian</name>
    <name type="synonym">Violescent sea-whip</name>
    <dbReference type="NCBI Taxonomy" id="317549"/>
    <lineage>
        <taxon>Eukaryota</taxon>
        <taxon>Metazoa</taxon>
        <taxon>Cnidaria</taxon>
        <taxon>Anthozoa</taxon>
        <taxon>Octocorallia</taxon>
        <taxon>Malacalcyonacea</taxon>
        <taxon>Plexauridae</taxon>
        <taxon>Paramuricea</taxon>
    </lineage>
</organism>
<dbReference type="InterPro" id="IPR036397">
    <property type="entry name" value="RNaseH_sf"/>
</dbReference>
<dbReference type="PANTHER" id="PTHR42648">
    <property type="entry name" value="TRANSPOSASE, PUTATIVE-RELATED"/>
    <property type="match status" value="1"/>
</dbReference>
<sequence length="737" mass="83541">MDSQTIKWLCFTGLAEDYPAWSTKFMAYMQTKGLYKSLLDKEVLMPEVTPFTEAATADERPERAAQVEQRNQQIKEIDKRKNSVWCHIALALDKTSLMYIRHDCLSPDGTGDGAKAWRLLQQRYSNVEKPTVLGEDEKLHEYFIRSQELMSRLSEAGEKISETLFNALIINGLPDKYEHPASTFTELRTRLQKYEDSRIQGNQTEDNSSVAMHSSNRQVRNKSSTPQTKNCYVCGNPGHFAKQCNKRSSATCSICKKRGHLAKACRSAGKTEKSQGKEPPAVSSYSNCFVSPLQEENNGSEYSNCLIVDTGIGDVPITVQLKDGKMAGYVPSYEVNLLSVNTAVSFGHRFIFHESKARMVLNDGHEINLKKDTGLFFLKVTFRNLIDPVTCNTSKGDITGDIGLWHKRLGHLNKVDVERTIGCKNNSKDVCETCAMGKQASKPVPKEVQTKAQKALELVYSDILGPFEVASLNGSKYAVTFIDKYTKCSVVKYMSNKSQVLYKFKEYVAEAGTPQRLRTDNGAEYTAKQFKDYCRDSKIKQEFTVPETPQQNGVAERFNRTLVEMGWCLLIEVKLPKSYWVRALATAVHIRNLTAGINSNQNRSPFELFTGKAPRRNHLRVFGCTAYVRKRKVNLRKLDSRSVKAKFLGYDDKSTAYILQEFSTKKIIKARNVLFKEDEIQSFSAKENSRPEESFLESPNIDLDNERSNDQTTEKPVEDKVEKNRKVIPNTHDQLED</sequence>
<comment type="caution">
    <text evidence="2">The sequence shown here is derived from an EMBL/GenBank/DDBJ whole genome shotgun (WGS) entry which is preliminary data.</text>
</comment>
<dbReference type="GO" id="GO:0008270">
    <property type="term" value="F:zinc ion binding"/>
    <property type="evidence" value="ECO:0007669"/>
    <property type="project" value="InterPro"/>
</dbReference>
<dbReference type="Proteomes" id="UP001152795">
    <property type="component" value="Unassembled WGS sequence"/>
</dbReference>
<dbReference type="Pfam" id="PF00665">
    <property type="entry name" value="rve"/>
    <property type="match status" value="1"/>
</dbReference>
<dbReference type="Pfam" id="PF25597">
    <property type="entry name" value="SH3_retrovirus"/>
    <property type="match status" value="1"/>
</dbReference>
<feature type="compositionally biased region" description="Basic and acidic residues" evidence="1">
    <location>
        <begin position="704"/>
        <end position="725"/>
    </location>
</feature>
<dbReference type="Gene3D" id="3.30.420.10">
    <property type="entry name" value="Ribonuclease H-like superfamily/Ribonuclease H"/>
    <property type="match status" value="1"/>
</dbReference>
<proteinExistence type="predicted"/>
<dbReference type="InterPro" id="IPR001878">
    <property type="entry name" value="Znf_CCHC"/>
</dbReference>
<dbReference type="Pfam" id="PF00098">
    <property type="entry name" value="zf-CCHC"/>
    <property type="match status" value="1"/>
</dbReference>
<dbReference type="InterPro" id="IPR057670">
    <property type="entry name" value="SH3_retrovirus"/>
</dbReference>
<dbReference type="PROSITE" id="PS50994">
    <property type="entry name" value="INTEGRASE"/>
    <property type="match status" value="1"/>
</dbReference>
<dbReference type="Pfam" id="PF13976">
    <property type="entry name" value="gag_pre-integrs"/>
    <property type="match status" value="1"/>
</dbReference>
<evidence type="ECO:0000313" key="3">
    <source>
        <dbReference type="Proteomes" id="UP001152795"/>
    </source>
</evidence>
<evidence type="ECO:0000313" key="2">
    <source>
        <dbReference type="EMBL" id="CAB4015348.1"/>
    </source>
</evidence>
<evidence type="ECO:0000256" key="1">
    <source>
        <dbReference type="SAM" id="MobiDB-lite"/>
    </source>
</evidence>
<dbReference type="OrthoDB" id="3243429at2759"/>
<dbReference type="SMART" id="SM00343">
    <property type="entry name" value="ZnF_C2HC"/>
    <property type="match status" value="2"/>
</dbReference>
<dbReference type="PROSITE" id="PS50158">
    <property type="entry name" value="ZF_CCHC"/>
    <property type="match status" value="1"/>
</dbReference>
<dbReference type="AlphaFoldDB" id="A0A6S7K109"/>
<dbReference type="SUPFAM" id="SSF53098">
    <property type="entry name" value="Ribonuclease H-like"/>
    <property type="match status" value="1"/>
</dbReference>
<dbReference type="EMBL" id="CACRXK020008680">
    <property type="protein sequence ID" value="CAB4015348.1"/>
    <property type="molecule type" value="Genomic_DNA"/>
</dbReference>
<reference evidence="2" key="1">
    <citation type="submission" date="2020-04" db="EMBL/GenBank/DDBJ databases">
        <authorList>
            <person name="Alioto T."/>
            <person name="Alioto T."/>
            <person name="Gomez Garrido J."/>
        </authorList>
    </citation>
    <scope>NUCLEOTIDE SEQUENCE</scope>
    <source>
        <strain evidence="2">A484AB</strain>
    </source>
</reference>
<dbReference type="GO" id="GO:0003676">
    <property type="term" value="F:nucleic acid binding"/>
    <property type="evidence" value="ECO:0007669"/>
    <property type="project" value="InterPro"/>
</dbReference>
<accession>A0A6S7K109</accession>
<gene>
    <name evidence="2" type="ORF">PACLA_8A049890</name>
</gene>
<dbReference type="InterPro" id="IPR025724">
    <property type="entry name" value="GAG-pre-integrase_dom"/>
</dbReference>
<dbReference type="InterPro" id="IPR012337">
    <property type="entry name" value="RNaseH-like_sf"/>
</dbReference>
<dbReference type="InterPro" id="IPR001584">
    <property type="entry name" value="Integrase_cat-core"/>
</dbReference>
<dbReference type="InterPro" id="IPR036875">
    <property type="entry name" value="Znf_CCHC_sf"/>
</dbReference>